<comment type="caution">
    <text evidence="2">The sequence shown here is derived from an EMBL/GenBank/DDBJ whole genome shotgun (WGS) entry which is preliminary data.</text>
</comment>
<evidence type="ECO:0000256" key="1">
    <source>
        <dbReference type="SAM" id="MobiDB-lite"/>
    </source>
</evidence>
<dbReference type="EMBL" id="VCAZ01000146">
    <property type="protein sequence ID" value="TSY27754.1"/>
    <property type="molecule type" value="Genomic_DNA"/>
</dbReference>
<feature type="compositionally biased region" description="Basic residues" evidence="1">
    <location>
        <begin position="19"/>
        <end position="30"/>
    </location>
</feature>
<feature type="compositionally biased region" description="Basic and acidic residues" evidence="1">
    <location>
        <begin position="85"/>
        <end position="97"/>
    </location>
</feature>
<feature type="region of interest" description="Disordered" evidence="1">
    <location>
        <begin position="69"/>
        <end position="97"/>
    </location>
</feature>
<sequence>MDTKQSFKIQQWKSGEKRQKCRKTVRKKMRVTSEAPRVSDLISHCHRVDEELEKQIGLEIHLNHQDSVKNREEIRPEIIQIKGGPDGKKTKPEISLR</sequence>
<proteinExistence type="predicted"/>
<gene>
    <name evidence="2" type="ORF">Baya_13778</name>
</gene>
<dbReference type="Proteomes" id="UP000319801">
    <property type="component" value="Unassembled WGS sequence"/>
</dbReference>
<accession>A0A556V7H4</accession>
<evidence type="ECO:0000313" key="2">
    <source>
        <dbReference type="EMBL" id="TSY27754.1"/>
    </source>
</evidence>
<feature type="compositionally biased region" description="Polar residues" evidence="1">
    <location>
        <begin position="1"/>
        <end position="13"/>
    </location>
</feature>
<protein>
    <submittedName>
        <fullName evidence="2">Uncharacterized protein</fullName>
    </submittedName>
</protein>
<keyword evidence="3" id="KW-1185">Reference proteome</keyword>
<reference evidence="2 3" key="1">
    <citation type="journal article" date="2019" name="Genome Biol. Evol.">
        <title>Whole-Genome Sequencing of the Giant Devil Catfish, Bagarius yarrelli.</title>
        <authorList>
            <person name="Jiang W."/>
            <person name="Lv Y."/>
            <person name="Cheng L."/>
            <person name="Yang K."/>
            <person name="Chao B."/>
            <person name="Wang X."/>
            <person name="Li Y."/>
            <person name="Pan X."/>
            <person name="You X."/>
            <person name="Zhang Y."/>
            <person name="Yang J."/>
            <person name="Li J."/>
            <person name="Zhang X."/>
            <person name="Liu S."/>
            <person name="Sun C."/>
            <person name="Yang J."/>
            <person name="Shi Q."/>
        </authorList>
    </citation>
    <scope>NUCLEOTIDE SEQUENCE [LARGE SCALE GENOMIC DNA]</scope>
    <source>
        <strain evidence="2">JWS20170419001</strain>
        <tissue evidence="2">Muscle</tissue>
    </source>
</reference>
<evidence type="ECO:0000313" key="3">
    <source>
        <dbReference type="Proteomes" id="UP000319801"/>
    </source>
</evidence>
<organism evidence="2 3">
    <name type="scientific">Bagarius yarrelli</name>
    <name type="common">Goonch</name>
    <name type="synonym">Bagrus yarrelli</name>
    <dbReference type="NCBI Taxonomy" id="175774"/>
    <lineage>
        <taxon>Eukaryota</taxon>
        <taxon>Metazoa</taxon>
        <taxon>Chordata</taxon>
        <taxon>Craniata</taxon>
        <taxon>Vertebrata</taxon>
        <taxon>Euteleostomi</taxon>
        <taxon>Actinopterygii</taxon>
        <taxon>Neopterygii</taxon>
        <taxon>Teleostei</taxon>
        <taxon>Ostariophysi</taxon>
        <taxon>Siluriformes</taxon>
        <taxon>Sisoridae</taxon>
        <taxon>Sisorinae</taxon>
        <taxon>Bagarius</taxon>
    </lineage>
</organism>
<dbReference type="AlphaFoldDB" id="A0A556V7H4"/>
<name>A0A556V7H4_BAGYA</name>
<feature type="region of interest" description="Disordered" evidence="1">
    <location>
        <begin position="1"/>
        <end position="32"/>
    </location>
</feature>